<proteinExistence type="predicted"/>
<dbReference type="EMBL" id="JAWDJW010000306">
    <property type="protein sequence ID" value="KAK3081038.1"/>
    <property type="molecule type" value="Genomic_DNA"/>
</dbReference>
<sequence>MQMFADIPLVDAPECESLGWLDNVDAYRQFSGPAHISGKKVISNEMGAVGVPAYSQTIPDLLFHVKRAFAGGITMNVFRGSPYSGNYPNATWPGYTTFFYMFTDVWNHIQPAWQHVKDTLDYVGRNQYILQQGVEKVDVAFYLYEAPYNVLTQYPSDNLLNLGYTHDYLGPDNLLSSQATVQNGVLASVGPGYKALVFAAQVFSRSQDVISTAAVDKVHQLIAPRTSVQCSSGPVYNVRRSDAATGAEYLFFYNDQNVATSCQVKVATSGFVTPSLYDAWTGTQESLSNYTSARTSLSFPLSLQANQTAIVALNAAGRGNRQSGQSCASTKQAAPVAHTNLTNWNIGIEDWHAPADRFQVETAITVHNFTNHTLVPWTEFGAGFDAITGVGRYTTTLTVPSRAARNGNGNGNNIRAILHLGPVIHTMRAYINGQRLPAIDPADPVLDITQYVSSGGGNGQKKSYELVVEMTTPLFNRIKADAAKVMIVGVSAATLQPLYASEAPQVYGLLGPVYVEWFACATGRGNGQDCQGS</sequence>
<evidence type="ECO:0000313" key="2">
    <source>
        <dbReference type="Proteomes" id="UP001186974"/>
    </source>
</evidence>
<dbReference type="Proteomes" id="UP001186974">
    <property type="component" value="Unassembled WGS sequence"/>
</dbReference>
<keyword evidence="2" id="KW-1185">Reference proteome</keyword>
<comment type="caution">
    <text evidence="1">The sequence shown here is derived from an EMBL/GenBank/DDBJ whole genome shotgun (WGS) entry which is preliminary data.</text>
</comment>
<accession>A0ACC3DWX1</accession>
<evidence type="ECO:0000313" key="1">
    <source>
        <dbReference type="EMBL" id="KAK3081038.1"/>
    </source>
</evidence>
<gene>
    <name evidence="1" type="ORF">LTS18_010827</name>
</gene>
<reference evidence="1" key="1">
    <citation type="submission" date="2024-09" db="EMBL/GenBank/DDBJ databases">
        <title>Black Yeasts Isolated from many extreme environments.</title>
        <authorList>
            <person name="Coleine C."/>
            <person name="Stajich J.E."/>
            <person name="Selbmann L."/>
        </authorList>
    </citation>
    <scope>NUCLEOTIDE SEQUENCE</scope>
    <source>
        <strain evidence="1">CCFEE 5737</strain>
    </source>
</reference>
<organism evidence="1 2">
    <name type="scientific">Coniosporium uncinatum</name>
    <dbReference type="NCBI Taxonomy" id="93489"/>
    <lineage>
        <taxon>Eukaryota</taxon>
        <taxon>Fungi</taxon>
        <taxon>Dikarya</taxon>
        <taxon>Ascomycota</taxon>
        <taxon>Pezizomycotina</taxon>
        <taxon>Dothideomycetes</taxon>
        <taxon>Dothideomycetes incertae sedis</taxon>
        <taxon>Coniosporium</taxon>
    </lineage>
</organism>
<name>A0ACC3DWX1_9PEZI</name>
<protein>
    <submittedName>
        <fullName evidence="1">Uncharacterized protein</fullName>
    </submittedName>
</protein>